<keyword evidence="1" id="KW-1133">Transmembrane helix</keyword>
<evidence type="ECO:0000313" key="3">
    <source>
        <dbReference type="Proteomes" id="UP000325315"/>
    </source>
</evidence>
<organism evidence="2 3">
    <name type="scientific">Gossypium australe</name>
    <dbReference type="NCBI Taxonomy" id="47621"/>
    <lineage>
        <taxon>Eukaryota</taxon>
        <taxon>Viridiplantae</taxon>
        <taxon>Streptophyta</taxon>
        <taxon>Embryophyta</taxon>
        <taxon>Tracheophyta</taxon>
        <taxon>Spermatophyta</taxon>
        <taxon>Magnoliopsida</taxon>
        <taxon>eudicotyledons</taxon>
        <taxon>Gunneridae</taxon>
        <taxon>Pentapetalae</taxon>
        <taxon>rosids</taxon>
        <taxon>malvids</taxon>
        <taxon>Malvales</taxon>
        <taxon>Malvaceae</taxon>
        <taxon>Malvoideae</taxon>
        <taxon>Gossypium</taxon>
    </lineage>
</organism>
<dbReference type="PANTHER" id="PTHR15503">
    <property type="entry name" value="LDOC1 RELATED"/>
    <property type="match status" value="1"/>
</dbReference>
<evidence type="ECO:0000313" key="2">
    <source>
        <dbReference type="EMBL" id="KAA3473063.1"/>
    </source>
</evidence>
<proteinExistence type="predicted"/>
<feature type="transmembrane region" description="Helical" evidence="1">
    <location>
        <begin position="21"/>
        <end position="40"/>
    </location>
</feature>
<name>A0A5B6VVD6_9ROSI</name>
<evidence type="ECO:0000256" key="1">
    <source>
        <dbReference type="SAM" id="Phobius"/>
    </source>
</evidence>
<dbReference type="CDD" id="cd00303">
    <property type="entry name" value="retropepsin_like"/>
    <property type="match status" value="1"/>
</dbReference>
<dbReference type="Proteomes" id="UP000325315">
    <property type="component" value="Unassembled WGS sequence"/>
</dbReference>
<dbReference type="PANTHER" id="PTHR15503:SF45">
    <property type="entry name" value="RNA-DIRECTED DNA POLYMERASE HOMOLOG"/>
    <property type="match status" value="1"/>
</dbReference>
<reference evidence="3" key="1">
    <citation type="journal article" date="2019" name="Plant Biotechnol. J.">
        <title>Genome sequencing of the Australian wild diploid species Gossypium australe highlights disease resistance and delayed gland morphogenesis.</title>
        <authorList>
            <person name="Cai Y."/>
            <person name="Cai X."/>
            <person name="Wang Q."/>
            <person name="Wang P."/>
            <person name="Zhang Y."/>
            <person name="Cai C."/>
            <person name="Xu Y."/>
            <person name="Wang K."/>
            <person name="Zhou Z."/>
            <person name="Wang C."/>
            <person name="Geng S."/>
            <person name="Li B."/>
            <person name="Dong Q."/>
            <person name="Hou Y."/>
            <person name="Wang H."/>
            <person name="Ai P."/>
            <person name="Liu Z."/>
            <person name="Yi F."/>
            <person name="Sun M."/>
            <person name="An G."/>
            <person name="Cheng J."/>
            <person name="Zhang Y."/>
            <person name="Shi Q."/>
            <person name="Xie Y."/>
            <person name="Shi X."/>
            <person name="Chang Y."/>
            <person name="Huang F."/>
            <person name="Chen Y."/>
            <person name="Hong S."/>
            <person name="Mi L."/>
            <person name="Sun Q."/>
            <person name="Zhang L."/>
            <person name="Zhou B."/>
            <person name="Peng R."/>
            <person name="Zhang X."/>
            <person name="Liu F."/>
        </authorList>
    </citation>
    <scope>NUCLEOTIDE SEQUENCE [LARGE SCALE GENOMIC DNA]</scope>
    <source>
        <strain evidence="3">cv. PA1801</strain>
    </source>
</reference>
<dbReference type="OrthoDB" id="1300414at2759"/>
<accession>A0A5B6VVD6</accession>
<comment type="caution">
    <text evidence="2">The sequence shown here is derived from an EMBL/GenBank/DDBJ whole genome shotgun (WGS) entry which is preliminary data.</text>
</comment>
<keyword evidence="1" id="KW-0472">Membrane</keyword>
<dbReference type="InterPro" id="IPR032567">
    <property type="entry name" value="RTL1-rel"/>
</dbReference>
<dbReference type="AlphaFoldDB" id="A0A5B6VVD6"/>
<dbReference type="Gene3D" id="2.40.70.10">
    <property type="entry name" value="Acid Proteases"/>
    <property type="match status" value="1"/>
</dbReference>
<protein>
    <submittedName>
        <fullName evidence="2">Iota-carrageenase</fullName>
    </submittedName>
</protein>
<keyword evidence="1" id="KW-0812">Transmembrane</keyword>
<sequence length="300" mass="34505">MFRGLRKRPNLMGRLEWEPMVLLLVFSLVETIVGIIRASVAGGLRPICGVGLRSIRFESVHRRQIRCKLRDRVLYRFRGQFSSHLGAVDQLGVVMVWVMGRGASNTKVRQPALVYDARLRDERDAPNVITDTLLIFYVPYTAFIDISSTHSYVACSISGNLGIPVESTSSEISVLSLLGQSIRVNKLYRDVPLMVQEVVFLENLMELLFREFNLILGMDWLVEHRLFCQGYLNSEGFLDVQLRSLSLPTEWHRRSLQNLRLNFKNFWTVVSSVLVCLHGGQWFHLLKNKDGTMRICIDYR</sequence>
<keyword evidence="3" id="KW-1185">Reference proteome</keyword>
<dbReference type="Pfam" id="PF08284">
    <property type="entry name" value="RVP_2"/>
    <property type="match status" value="1"/>
</dbReference>
<gene>
    <name evidence="2" type="ORF">EPI10_023472</name>
</gene>
<dbReference type="EMBL" id="SMMG02000005">
    <property type="protein sequence ID" value="KAA3473063.1"/>
    <property type="molecule type" value="Genomic_DNA"/>
</dbReference>
<dbReference type="InterPro" id="IPR021109">
    <property type="entry name" value="Peptidase_aspartic_dom_sf"/>
</dbReference>